<name>A0A8H3IHT6_9LECA</name>
<keyword evidence="4" id="KW-0560">Oxidoreductase</keyword>
<sequence>MGAAGQTTVALLLRGSKLYIRGMARNAPSSLERGRFGLILIRVGPGPESGHSRPDPIPENPPNQSTSNNRIRHGQRLHGKGLLICLVDWCKQASSLPIDGLGYSICCRLIDEFISTQPPSLTLHLIITTRDERKSHDTLSKLFAHLRQKSRELRDNLNSRVTIQSEQVDLTSLQSVHALSTHLRTTLPRLDVVFLNAGYGGLTGIKWLRAAWVIPTDLRYEITYPSYNVSAVGLTTKSQTSSRDEPALGTVFTSNVFGHYILVHLLCPLFTSASTAQRSGRVIWISSIEGYASTFTLGDMQGLAAESAYKSSKRLTDILILTSSRLSTRQYVSKFLGDDVSKSQKDEIDKREGCRPNMYLVHPGICATSFVPLPFLLYCCMVFTFYLARWLGSPWHTVSAYKGAAAPVWLALAPQKELDELEADGKSKWGSCVSRGGEESVMRTEVEGWGVRGQVEALAAKELRGRRRGVHELSMEEQERFEELGRECWQQLEGLRTEWAKRIGW</sequence>
<evidence type="ECO:0000313" key="8">
    <source>
        <dbReference type="EMBL" id="CAF9916160.1"/>
    </source>
</evidence>
<evidence type="ECO:0000256" key="4">
    <source>
        <dbReference type="ARBA" id="ARBA00023002"/>
    </source>
</evidence>
<evidence type="ECO:0000256" key="3">
    <source>
        <dbReference type="ARBA" id="ARBA00022955"/>
    </source>
</evidence>
<dbReference type="PANTHER" id="PTHR43647:SF1">
    <property type="entry name" value="3-KETO-STEROID REDUCTASE ERG27"/>
    <property type="match status" value="1"/>
</dbReference>
<dbReference type="SUPFAM" id="SSF51735">
    <property type="entry name" value="NAD(P)-binding Rossmann-fold domains"/>
    <property type="match status" value="1"/>
</dbReference>
<feature type="region of interest" description="Disordered" evidence="7">
    <location>
        <begin position="47"/>
        <end position="71"/>
    </location>
</feature>
<keyword evidence="3" id="KW-0752">Steroid biosynthesis</keyword>
<comment type="similarity">
    <text evidence="6">Belongs to the short-chain dehydrogenases/reductases (SDR) family. ERG27 subfamily.</text>
</comment>
<keyword evidence="9" id="KW-1185">Reference proteome</keyword>
<accession>A0A8H3IHT6</accession>
<dbReference type="GO" id="GO:0006696">
    <property type="term" value="P:ergosterol biosynthetic process"/>
    <property type="evidence" value="ECO:0007669"/>
    <property type="project" value="TreeGrafter"/>
</dbReference>
<dbReference type="Proteomes" id="UP000664521">
    <property type="component" value="Unassembled WGS sequence"/>
</dbReference>
<dbReference type="InterPro" id="IPR036291">
    <property type="entry name" value="NAD(P)-bd_dom_sf"/>
</dbReference>
<keyword evidence="1" id="KW-0444">Lipid biosynthesis</keyword>
<evidence type="ECO:0000256" key="7">
    <source>
        <dbReference type="SAM" id="MobiDB-lite"/>
    </source>
</evidence>
<keyword evidence="5" id="KW-0443">Lipid metabolism</keyword>
<reference evidence="8" key="1">
    <citation type="submission" date="2021-03" db="EMBL/GenBank/DDBJ databases">
        <authorList>
            <person name="Tagirdzhanova G."/>
        </authorList>
    </citation>
    <scope>NUCLEOTIDE SEQUENCE</scope>
</reference>
<dbReference type="InterPro" id="IPR051593">
    <property type="entry name" value="Ergosterol_Biosynth_ERG27"/>
</dbReference>
<evidence type="ECO:0000313" key="9">
    <source>
        <dbReference type="Proteomes" id="UP000664521"/>
    </source>
</evidence>
<evidence type="ECO:0000256" key="6">
    <source>
        <dbReference type="ARBA" id="ARBA00023593"/>
    </source>
</evidence>
<evidence type="ECO:0000256" key="2">
    <source>
        <dbReference type="ARBA" id="ARBA00022857"/>
    </source>
</evidence>
<dbReference type="GO" id="GO:0005741">
    <property type="term" value="C:mitochondrial outer membrane"/>
    <property type="evidence" value="ECO:0007669"/>
    <property type="project" value="TreeGrafter"/>
</dbReference>
<dbReference type="GO" id="GO:0000253">
    <property type="term" value="F:3-beta-hydroxysteroid 3-dehydrogenase (NADP+) activity"/>
    <property type="evidence" value="ECO:0007669"/>
    <property type="project" value="TreeGrafter"/>
</dbReference>
<gene>
    <name evidence="8" type="primary">ERG27</name>
    <name evidence="8" type="ORF">HETSPECPRED_002780</name>
</gene>
<dbReference type="GO" id="GO:0005789">
    <property type="term" value="C:endoplasmic reticulum membrane"/>
    <property type="evidence" value="ECO:0007669"/>
    <property type="project" value="TreeGrafter"/>
</dbReference>
<dbReference type="Gene3D" id="3.40.50.720">
    <property type="entry name" value="NAD(P)-binding Rossmann-like Domain"/>
    <property type="match status" value="1"/>
</dbReference>
<evidence type="ECO:0000256" key="5">
    <source>
        <dbReference type="ARBA" id="ARBA00023098"/>
    </source>
</evidence>
<proteinExistence type="inferred from homology"/>
<comment type="caution">
    <text evidence="8">The sequence shown here is derived from an EMBL/GenBank/DDBJ whole genome shotgun (WGS) entry which is preliminary data.</text>
</comment>
<organism evidence="8 9">
    <name type="scientific">Heterodermia speciosa</name>
    <dbReference type="NCBI Taxonomy" id="116794"/>
    <lineage>
        <taxon>Eukaryota</taxon>
        <taxon>Fungi</taxon>
        <taxon>Dikarya</taxon>
        <taxon>Ascomycota</taxon>
        <taxon>Pezizomycotina</taxon>
        <taxon>Lecanoromycetes</taxon>
        <taxon>OSLEUM clade</taxon>
        <taxon>Lecanoromycetidae</taxon>
        <taxon>Caliciales</taxon>
        <taxon>Physciaceae</taxon>
        <taxon>Heterodermia</taxon>
    </lineage>
</organism>
<evidence type="ECO:0000256" key="1">
    <source>
        <dbReference type="ARBA" id="ARBA00022516"/>
    </source>
</evidence>
<dbReference type="AlphaFoldDB" id="A0A8H3IHT6"/>
<keyword evidence="2" id="KW-0521">NADP</keyword>
<dbReference type="GO" id="GO:0005811">
    <property type="term" value="C:lipid droplet"/>
    <property type="evidence" value="ECO:0007669"/>
    <property type="project" value="TreeGrafter"/>
</dbReference>
<dbReference type="PANTHER" id="PTHR43647">
    <property type="entry name" value="DEHYDROGENASE"/>
    <property type="match status" value="1"/>
</dbReference>
<dbReference type="OrthoDB" id="9989144at2759"/>
<dbReference type="EMBL" id="CAJPDS010000017">
    <property type="protein sequence ID" value="CAF9916160.1"/>
    <property type="molecule type" value="Genomic_DNA"/>
</dbReference>
<protein>
    <submittedName>
        <fullName evidence="8">3-keto-steroid reductase</fullName>
    </submittedName>
</protein>